<dbReference type="Gene3D" id="1.10.287.110">
    <property type="entry name" value="DnaJ domain"/>
    <property type="match status" value="1"/>
</dbReference>
<comment type="caution">
    <text evidence="2">The sequence shown here is derived from an EMBL/GenBank/DDBJ whole genome shotgun (WGS) entry which is preliminary data.</text>
</comment>
<dbReference type="Pfam" id="PF00226">
    <property type="entry name" value="DnaJ"/>
    <property type="match status" value="1"/>
</dbReference>
<organism evidence="2 3">
    <name type="scientific">Crocosphaera chwakensis CCY0110</name>
    <dbReference type="NCBI Taxonomy" id="391612"/>
    <lineage>
        <taxon>Bacteria</taxon>
        <taxon>Bacillati</taxon>
        <taxon>Cyanobacteriota</taxon>
        <taxon>Cyanophyceae</taxon>
        <taxon>Oscillatoriophycideae</taxon>
        <taxon>Chroococcales</taxon>
        <taxon>Aphanothecaceae</taxon>
        <taxon>Crocosphaera</taxon>
        <taxon>Crocosphaera chwakensis</taxon>
    </lineage>
</organism>
<evidence type="ECO:0000313" key="3">
    <source>
        <dbReference type="Proteomes" id="UP000003781"/>
    </source>
</evidence>
<proteinExistence type="predicted"/>
<protein>
    <recommendedName>
        <fullName evidence="1">J domain-containing protein</fullName>
    </recommendedName>
</protein>
<gene>
    <name evidence="2" type="ORF">CY0110_31525</name>
</gene>
<feature type="domain" description="J" evidence="1">
    <location>
        <begin position="102"/>
        <end position="181"/>
    </location>
</feature>
<feature type="non-terminal residue" evidence="2">
    <location>
        <position position="1"/>
    </location>
</feature>
<dbReference type="SUPFAM" id="SSF46565">
    <property type="entry name" value="Chaperone J-domain"/>
    <property type="match status" value="1"/>
</dbReference>
<keyword evidence="3" id="KW-1185">Reference proteome</keyword>
<evidence type="ECO:0000313" key="2">
    <source>
        <dbReference type="EMBL" id="EAZ88628.1"/>
    </source>
</evidence>
<dbReference type="AlphaFoldDB" id="A3IY52"/>
<dbReference type="eggNOG" id="COG0484">
    <property type="taxonomic scope" value="Bacteria"/>
</dbReference>
<dbReference type="OrthoDB" id="425568at2"/>
<dbReference type="CDD" id="cd06257">
    <property type="entry name" value="DnaJ"/>
    <property type="match status" value="1"/>
</dbReference>
<reference evidence="2 3" key="1">
    <citation type="submission" date="2007-03" db="EMBL/GenBank/DDBJ databases">
        <authorList>
            <person name="Stal L."/>
            <person name="Ferriera S."/>
            <person name="Johnson J."/>
            <person name="Kravitz S."/>
            <person name="Beeson K."/>
            <person name="Sutton G."/>
            <person name="Rogers Y.-H."/>
            <person name="Friedman R."/>
            <person name="Frazier M."/>
            <person name="Venter J.C."/>
        </authorList>
    </citation>
    <scope>NUCLEOTIDE SEQUENCE [LARGE SCALE GENOMIC DNA]</scope>
    <source>
        <strain evidence="2 3">CCY0110</strain>
    </source>
</reference>
<dbReference type="InterPro" id="IPR036869">
    <property type="entry name" value="J_dom_sf"/>
</dbReference>
<dbReference type="EMBL" id="AAXW01000074">
    <property type="protein sequence ID" value="EAZ88628.1"/>
    <property type="molecule type" value="Genomic_DNA"/>
</dbReference>
<name>A3IY52_9CHRO</name>
<dbReference type="InterPro" id="IPR001623">
    <property type="entry name" value="DnaJ_domain"/>
</dbReference>
<evidence type="ECO:0000259" key="1">
    <source>
        <dbReference type="PROSITE" id="PS50076"/>
    </source>
</evidence>
<accession>A3IY52</accession>
<dbReference type="PROSITE" id="PS50076">
    <property type="entry name" value="DNAJ_2"/>
    <property type="match status" value="1"/>
</dbReference>
<dbReference type="Proteomes" id="UP000003781">
    <property type="component" value="Unassembled WGS sequence"/>
</dbReference>
<sequence length="202" mass="23670">LELASLPESALRFRCHVDALMSLYIWVREQWTTRAIAEHRTKYDLDCRSTEGKLKFALTAARELSQGVLPPVCTESSPSNTEENREIQTSRILSQAIALLPPVPKTNGLENTPSFRIMGRPIYWDELAHNYKQLRLKWHPDKNPNSTEAEERFKIITQIYTDLKSEWFEKYSPRIPVERIGQHNLQLAMRQQFPWSPESFWE</sequence>
<dbReference type="RefSeq" id="WP_008278316.1">
    <property type="nucleotide sequence ID" value="NZ_AAXW01000074.1"/>
</dbReference>